<dbReference type="PANTHER" id="PTHR24276">
    <property type="entry name" value="POLYSERASE-RELATED"/>
    <property type="match status" value="1"/>
</dbReference>
<evidence type="ECO:0000256" key="1">
    <source>
        <dbReference type="ARBA" id="ARBA00007664"/>
    </source>
</evidence>
<comment type="caution">
    <text evidence="5">The sequence shown here is derived from an EMBL/GenBank/DDBJ whole genome shotgun (WGS) entry which is preliminary data.</text>
</comment>
<dbReference type="Gene3D" id="2.40.10.10">
    <property type="entry name" value="Trypsin-like serine proteases"/>
    <property type="match status" value="2"/>
</dbReference>
<protein>
    <recommendedName>
        <fullName evidence="4">Peptidase S1 domain-containing protein</fullName>
    </recommendedName>
</protein>
<proteinExistence type="inferred from homology"/>
<dbReference type="PROSITE" id="PS50240">
    <property type="entry name" value="TRYPSIN_DOM"/>
    <property type="match status" value="1"/>
</dbReference>
<evidence type="ECO:0000259" key="4">
    <source>
        <dbReference type="PROSITE" id="PS50240"/>
    </source>
</evidence>
<dbReference type="SUPFAM" id="SSF50494">
    <property type="entry name" value="Trypsin-like serine proteases"/>
    <property type="match status" value="1"/>
</dbReference>
<feature type="chain" id="PRO_5046683176" description="Peptidase S1 domain-containing protein" evidence="3">
    <location>
        <begin position="19"/>
        <end position="266"/>
    </location>
</feature>
<name>A0ABY6USL3_BIOOC</name>
<feature type="domain" description="Peptidase S1" evidence="4">
    <location>
        <begin position="38"/>
        <end position="266"/>
    </location>
</feature>
<dbReference type="Proteomes" id="UP000766486">
    <property type="component" value="Unassembled WGS sequence"/>
</dbReference>
<evidence type="ECO:0000313" key="6">
    <source>
        <dbReference type="Proteomes" id="UP000766486"/>
    </source>
</evidence>
<reference evidence="5 6" key="1">
    <citation type="submission" date="2019-06" db="EMBL/GenBank/DDBJ databases">
        <authorList>
            <person name="Broberg M."/>
        </authorList>
    </citation>
    <scope>NUCLEOTIDE SEQUENCE [LARGE SCALE GENOMIC DNA]</scope>
</reference>
<dbReference type="InterPro" id="IPR009003">
    <property type="entry name" value="Peptidase_S1_PA"/>
</dbReference>
<evidence type="ECO:0000256" key="3">
    <source>
        <dbReference type="SAM" id="SignalP"/>
    </source>
</evidence>
<evidence type="ECO:0000256" key="2">
    <source>
        <dbReference type="ARBA" id="ARBA00023157"/>
    </source>
</evidence>
<dbReference type="EMBL" id="CABFNS010000851">
    <property type="protein sequence ID" value="VUC32871.1"/>
    <property type="molecule type" value="Genomic_DNA"/>
</dbReference>
<keyword evidence="6" id="KW-1185">Reference proteome</keyword>
<organism evidence="5 6">
    <name type="scientific">Bionectria ochroleuca</name>
    <name type="common">Gliocladium roseum</name>
    <dbReference type="NCBI Taxonomy" id="29856"/>
    <lineage>
        <taxon>Eukaryota</taxon>
        <taxon>Fungi</taxon>
        <taxon>Dikarya</taxon>
        <taxon>Ascomycota</taxon>
        <taxon>Pezizomycotina</taxon>
        <taxon>Sordariomycetes</taxon>
        <taxon>Hypocreomycetidae</taxon>
        <taxon>Hypocreales</taxon>
        <taxon>Bionectriaceae</taxon>
        <taxon>Clonostachys</taxon>
    </lineage>
</organism>
<sequence length="266" mass="27162">MAPTLAVAAALLLPLAAAVPVDRTLPGQVRDDGVTTMIVGGTEASTGEFPYIVSLSEGGSHFCGGVLINANTVATAGHCSYGTSASSVRVRAGSNSRSSGGTQVSVSSILIHSGFDYDTLDNDISLWRLSTAISEGTNIKYATLPTQGSDPTDGTILTVAGWGTTSSGGSSLPTNLRKVSVPVIQRSECSSDYSSLGYDVTTNMFCAAEDAGGKDSCQGDSGGPIVNSAAVLQGLVSWGVGCAQAAYPGVYTRVGNYVSWINSNKW</sequence>
<dbReference type="InterPro" id="IPR043504">
    <property type="entry name" value="Peptidase_S1_PA_chymotrypsin"/>
</dbReference>
<dbReference type="PRINTS" id="PR00722">
    <property type="entry name" value="CHYMOTRYPSIN"/>
</dbReference>
<dbReference type="InterPro" id="IPR050430">
    <property type="entry name" value="Peptidase_S1"/>
</dbReference>
<keyword evidence="2" id="KW-1015">Disulfide bond</keyword>
<dbReference type="InterPro" id="IPR033116">
    <property type="entry name" value="TRYPSIN_SER"/>
</dbReference>
<dbReference type="PROSITE" id="PS00135">
    <property type="entry name" value="TRYPSIN_SER"/>
    <property type="match status" value="1"/>
</dbReference>
<dbReference type="PANTHER" id="PTHR24276:SF98">
    <property type="entry name" value="FI18310P1-RELATED"/>
    <property type="match status" value="1"/>
</dbReference>
<evidence type="ECO:0000313" key="5">
    <source>
        <dbReference type="EMBL" id="VUC32871.1"/>
    </source>
</evidence>
<keyword evidence="3" id="KW-0732">Signal</keyword>
<accession>A0ABY6USL3</accession>
<gene>
    <name evidence="5" type="ORF">CLO192961_LOCUS329119</name>
</gene>
<comment type="similarity">
    <text evidence="1">Belongs to the peptidase S1 family.</text>
</comment>
<feature type="signal peptide" evidence="3">
    <location>
        <begin position="1"/>
        <end position="18"/>
    </location>
</feature>
<dbReference type="CDD" id="cd00190">
    <property type="entry name" value="Tryp_SPc"/>
    <property type="match status" value="1"/>
</dbReference>
<dbReference type="SMART" id="SM00020">
    <property type="entry name" value="Tryp_SPc"/>
    <property type="match status" value="1"/>
</dbReference>
<dbReference type="InterPro" id="IPR001254">
    <property type="entry name" value="Trypsin_dom"/>
</dbReference>
<dbReference type="Pfam" id="PF00089">
    <property type="entry name" value="Trypsin"/>
    <property type="match status" value="1"/>
</dbReference>
<dbReference type="InterPro" id="IPR001314">
    <property type="entry name" value="Peptidase_S1A"/>
</dbReference>